<dbReference type="AlphaFoldDB" id="A0A160FLG4"/>
<keyword evidence="1" id="KW-0732">Signal</keyword>
<dbReference type="EMBL" id="CP014578">
    <property type="protein sequence ID" value="ANB73174.1"/>
    <property type="molecule type" value="Genomic_DNA"/>
</dbReference>
<accession>A0A160FLG4</accession>
<keyword evidence="3" id="KW-1185">Reference proteome</keyword>
<sequence length="115" mass="12726">MKSARLVPLLIGVLGLAASGAAMAGGVNIGVNIGIPAPVYVAPAPVYAPPPPPPPPVVYQPAPVYYGGPTIVIGWHGDRYWDGRRYWARDDWYRHHPPGRYDYGRDHYDNRRGWH</sequence>
<name>A0A160FLG4_9BURK</name>
<dbReference type="OrthoDB" id="9103449at2"/>
<dbReference type="Proteomes" id="UP000076852">
    <property type="component" value="Chromosome 1"/>
</dbReference>
<reference evidence="2 3" key="1">
    <citation type="journal article" date="2016" name="Gene">
        <title>PacBio SMRT assembly of a complex multi-replicon genome reveals chlorocatechol degradative operon in a region of genome plasticity.</title>
        <authorList>
            <person name="Ricker N."/>
            <person name="Shen S.Y."/>
            <person name="Goordial J."/>
            <person name="Jin S."/>
            <person name="Fulthorpe R.R."/>
        </authorList>
    </citation>
    <scope>NUCLEOTIDE SEQUENCE [LARGE SCALE GENOMIC DNA]</scope>
    <source>
        <strain evidence="2 3">OLGA172</strain>
    </source>
</reference>
<organism evidence="2 3">
    <name type="scientific">Paraburkholderia phytofirmans OLGA172</name>
    <dbReference type="NCBI Taxonomy" id="1417228"/>
    <lineage>
        <taxon>Bacteria</taxon>
        <taxon>Pseudomonadati</taxon>
        <taxon>Pseudomonadota</taxon>
        <taxon>Betaproteobacteria</taxon>
        <taxon>Burkholderiales</taxon>
        <taxon>Burkholderiaceae</taxon>
        <taxon>Paraburkholderia</taxon>
    </lineage>
</organism>
<protein>
    <submittedName>
        <fullName evidence="2">Uncharacterized protein</fullName>
    </submittedName>
</protein>
<evidence type="ECO:0000256" key="1">
    <source>
        <dbReference type="SAM" id="SignalP"/>
    </source>
</evidence>
<gene>
    <name evidence="2" type="ORF">AYM40_12975</name>
</gene>
<feature type="signal peptide" evidence="1">
    <location>
        <begin position="1"/>
        <end position="24"/>
    </location>
</feature>
<evidence type="ECO:0000313" key="2">
    <source>
        <dbReference type="EMBL" id="ANB73174.1"/>
    </source>
</evidence>
<dbReference type="RefSeq" id="WP_063496575.1">
    <property type="nucleotide sequence ID" value="NZ_CP014578.1"/>
</dbReference>
<dbReference type="STRING" id="1804984.AYM40_12975"/>
<feature type="chain" id="PRO_5007813737" evidence="1">
    <location>
        <begin position="25"/>
        <end position="115"/>
    </location>
</feature>
<proteinExistence type="predicted"/>
<evidence type="ECO:0000313" key="3">
    <source>
        <dbReference type="Proteomes" id="UP000076852"/>
    </source>
</evidence>
<dbReference type="KEGG" id="buz:AYM40_12975"/>